<dbReference type="SUPFAM" id="SSF57959">
    <property type="entry name" value="Leucine zipper domain"/>
    <property type="match status" value="1"/>
</dbReference>
<protein>
    <recommendedName>
        <fullName evidence="1">BZIP domain-containing protein</fullName>
    </recommendedName>
</protein>
<name>A0A8J2PU98_9BILA</name>
<sequence length="133" mass="15534">MQLCNNTMLNSPSDLHSSCNILDFSNITISNGKEIEGNKIDYAALERKKLRQIRNNDAARRSRQARHDKEVKNRTRMIALEQENDALRAQIDVLKKELEHVHLIILATNLTWKRLLTKSILDKNYNNMIYFLV</sequence>
<dbReference type="Pfam" id="PF07716">
    <property type="entry name" value="bZIP_2"/>
    <property type="match status" value="1"/>
</dbReference>
<dbReference type="AlphaFoldDB" id="A0A8J2PU98"/>
<dbReference type="Gene3D" id="1.20.5.170">
    <property type="match status" value="1"/>
</dbReference>
<proteinExistence type="predicted"/>
<dbReference type="SMART" id="SM00338">
    <property type="entry name" value="BRLZ"/>
    <property type="match status" value="1"/>
</dbReference>
<dbReference type="CDD" id="cd14695">
    <property type="entry name" value="bZIP_HLF"/>
    <property type="match status" value="1"/>
</dbReference>
<keyword evidence="3" id="KW-1185">Reference proteome</keyword>
<evidence type="ECO:0000313" key="3">
    <source>
        <dbReference type="Proteomes" id="UP000746747"/>
    </source>
</evidence>
<reference evidence="2" key="1">
    <citation type="submission" date="2021-09" db="EMBL/GenBank/DDBJ databases">
        <authorList>
            <consortium name="Pathogen Informatics"/>
        </authorList>
    </citation>
    <scope>NUCLEOTIDE SEQUENCE</scope>
</reference>
<evidence type="ECO:0000259" key="1">
    <source>
        <dbReference type="PROSITE" id="PS50217"/>
    </source>
</evidence>
<evidence type="ECO:0000313" key="2">
    <source>
        <dbReference type="EMBL" id="CAG9535998.1"/>
    </source>
</evidence>
<feature type="domain" description="BZIP" evidence="1">
    <location>
        <begin position="45"/>
        <end position="101"/>
    </location>
</feature>
<organism evidence="2 3">
    <name type="scientific">Cercopithifilaria johnstoni</name>
    <dbReference type="NCBI Taxonomy" id="2874296"/>
    <lineage>
        <taxon>Eukaryota</taxon>
        <taxon>Metazoa</taxon>
        <taxon>Ecdysozoa</taxon>
        <taxon>Nematoda</taxon>
        <taxon>Chromadorea</taxon>
        <taxon>Rhabditida</taxon>
        <taxon>Spirurina</taxon>
        <taxon>Spiruromorpha</taxon>
        <taxon>Filarioidea</taxon>
        <taxon>Onchocercidae</taxon>
        <taxon>Cercopithifilaria</taxon>
    </lineage>
</organism>
<dbReference type="OrthoDB" id="6022300at2759"/>
<dbReference type="EMBL" id="CAKAEH010001419">
    <property type="protein sequence ID" value="CAG9535998.1"/>
    <property type="molecule type" value="Genomic_DNA"/>
</dbReference>
<accession>A0A8J2PU98</accession>
<gene>
    <name evidence="2" type="ORF">CJOHNSTONI_LOCUS5963</name>
</gene>
<dbReference type="InterPro" id="IPR046347">
    <property type="entry name" value="bZIP_sf"/>
</dbReference>
<comment type="caution">
    <text evidence="2">The sequence shown here is derived from an EMBL/GenBank/DDBJ whole genome shotgun (WGS) entry which is preliminary data.</text>
</comment>
<dbReference type="GO" id="GO:0003700">
    <property type="term" value="F:DNA-binding transcription factor activity"/>
    <property type="evidence" value="ECO:0007669"/>
    <property type="project" value="InterPro"/>
</dbReference>
<dbReference type="PROSITE" id="PS50217">
    <property type="entry name" value="BZIP"/>
    <property type="match status" value="1"/>
</dbReference>
<dbReference type="Proteomes" id="UP000746747">
    <property type="component" value="Unassembled WGS sequence"/>
</dbReference>
<dbReference type="InterPro" id="IPR004827">
    <property type="entry name" value="bZIP"/>
</dbReference>